<keyword evidence="4" id="KW-1185">Reference proteome</keyword>
<feature type="coiled-coil region" evidence="1">
    <location>
        <begin position="189"/>
        <end position="237"/>
    </location>
</feature>
<reference evidence="3" key="1">
    <citation type="submission" date="2021-06" db="EMBL/GenBank/DDBJ databases">
        <authorList>
            <person name="Kallberg Y."/>
            <person name="Tangrot J."/>
            <person name="Rosling A."/>
        </authorList>
    </citation>
    <scope>NUCLEOTIDE SEQUENCE</scope>
    <source>
        <strain evidence="3">87-6 pot B 2015</strain>
    </source>
</reference>
<accession>A0A9N9BH08</accession>
<name>A0A9N9BH08_FUNMO</name>
<feature type="compositionally biased region" description="Acidic residues" evidence="2">
    <location>
        <begin position="12"/>
        <end position="28"/>
    </location>
</feature>
<sequence length="303" mass="34939">NIHTLKMVDWLDENFSDQSDSSDEEFVLQEDAVKDTSDSSEEESSSDEDEVDRSTTANQKSPPHHTNGNSAVACNGPRNTSPSLINGNSLDENVNTNGRIGAIRHRQEHSHSHLYRPYELRTNGDRIDNDELNGCEIGSFDYRVRSGALLTTQDRPLRELKVPFEIFSENFNRYHEEQESTLKELKSTEQKFLQMNTVLEEEVDKLRDETDGLKSEYKEISEENRKIREQIEEMHALFIPYFNNLLTGNEEDDDEEDLENMHLDKIIVSDEIGEKKEIEGELNDVNIGPFIIDMARRFAPQQQ</sequence>
<protein>
    <submittedName>
        <fullName evidence="3">11337_t:CDS:1</fullName>
    </submittedName>
</protein>
<evidence type="ECO:0000313" key="4">
    <source>
        <dbReference type="Proteomes" id="UP000789375"/>
    </source>
</evidence>
<evidence type="ECO:0000256" key="2">
    <source>
        <dbReference type="SAM" id="MobiDB-lite"/>
    </source>
</evidence>
<evidence type="ECO:0000313" key="3">
    <source>
        <dbReference type="EMBL" id="CAG8565527.1"/>
    </source>
</evidence>
<proteinExistence type="predicted"/>
<evidence type="ECO:0000256" key="1">
    <source>
        <dbReference type="SAM" id="Coils"/>
    </source>
</evidence>
<comment type="caution">
    <text evidence="3">The sequence shown here is derived from an EMBL/GenBank/DDBJ whole genome shotgun (WGS) entry which is preliminary data.</text>
</comment>
<dbReference type="EMBL" id="CAJVPP010001627">
    <property type="protein sequence ID" value="CAG8565527.1"/>
    <property type="molecule type" value="Genomic_DNA"/>
</dbReference>
<dbReference type="AlphaFoldDB" id="A0A9N9BH08"/>
<feature type="non-terminal residue" evidence="3">
    <location>
        <position position="303"/>
    </location>
</feature>
<feature type="compositionally biased region" description="Acidic residues" evidence="2">
    <location>
        <begin position="38"/>
        <end position="51"/>
    </location>
</feature>
<keyword evidence="1" id="KW-0175">Coiled coil</keyword>
<feature type="region of interest" description="Disordered" evidence="2">
    <location>
        <begin position="12"/>
        <end position="93"/>
    </location>
</feature>
<dbReference type="Proteomes" id="UP000789375">
    <property type="component" value="Unassembled WGS sequence"/>
</dbReference>
<gene>
    <name evidence="3" type="ORF">FMOSSE_LOCUS7182</name>
</gene>
<organism evidence="3 4">
    <name type="scientific">Funneliformis mosseae</name>
    <name type="common">Endomycorrhizal fungus</name>
    <name type="synonym">Glomus mosseae</name>
    <dbReference type="NCBI Taxonomy" id="27381"/>
    <lineage>
        <taxon>Eukaryota</taxon>
        <taxon>Fungi</taxon>
        <taxon>Fungi incertae sedis</taxon>
        <taxon>Mucoromycota</taxon>
        <taxon>Glomeromycotina</taxon>
        <taxon>Glomeromycetes</taxon>
        <taxon>Glomerales</taxon>
        <taxon>Glomeraceae</taxon>
        <taxon>Funneliformis</taxon>
    </lineage>
</organism>
<feature type="compositionally biased region" description="Polar residues" evidence="2">
    <location>
        <begin position="57"/>
        <end position="93"/>
    </location>
</feature>